<dbReference type="OrthoDB" id="9816309at2"/>
<dbReference type="AlphaFoldDB" id="A0A506U0H4"/>
<dbReference type="RefSeq" id="WP_141167670.1">
    <property type="nucleotide sequence ID" value="NZ_VHLH01000027.1"/>
</dbReference>
<feature type="domain" description="Signal transduction histidine kinase HWE region" evidence="8">
    <location>
        <begin position="141"/>
        <end position="223"/>
    </location>
</feature>
<protein>
    <recommendedName>
        <fullName evidence="2">histidine kinase</fullName>
        <ecNumber evidence="2">2.7.13.3</ecNumber>
    </recommendedName>
</protein>
<comment type="caution">
    <text evidence="9">The sequence shown here is derived from an EMBL/GenBank/DDBJ whole genome shotgun (WGS) entry which is preliminary data.</text>
</comment>
<evidence type="ECO:0000259" key="8">
    <source>
        <dbReference type="SMART" id="SM00911"/>
    </source>
</evidence>
<dbReference type="GO" id="GO:0005524">
    <property type="term" value="F:ATP binding"/>
    <property type="evidence" value="ECO:0007669"/>
    <property type="project" value="UniProtKB-KW"/>
</dbReference>
<keyword evidence="6 9" id="KW-0418">Kinase</keyword>
<dbReference type="PANTHER" id="PTHR41523:SF7">
    <property type="entry name" value="HISTIDINE KINASE"/>
    <property type="match status" value="1"/>
</dbReference>
<evidence type="ECO:0000256" key="6">
    <source>
        <dbReference type="ARBA" id="ARBA00022777"/>
    </source>
</evidence>
<keyword evidence="7" id="KW-0067">ATP-binding</keyword>
<gene>
    <name evidence="9" type="ORF">FJU11_13895</name>
</gene>
<evidence type="ECO:0000256" key="4">
    <source>
        <dbReference type="ARBA" id="ARBA00022679"/>
    </source>
</evidence>
<name>A0A506U0H4_9HYPH</name>
<proteinExistence type="predicted"/>
<dbReference type="Gene3D" id="3.30.450.20">
    <property type="entry name" value="PAS domain"/>
    <property type="match status" value="1"/>
</dbReference>
<keyword evidence="5" id="KW-0547">Nucleotide-binding</keyword>
<evidence type="ECO:0000313" key="9">
    <source>
        <dbReference type="EMBL" id="TPW26691.1"/>
    </source>
</evidence>
<evidence type="ECO:0000256" key="5">
    <source>
        <dbReference type="ARBA" id="ARBA00022741"/>
    </source>
</evidence>
<evidence type="ECO:0000256" key="3">
    <source>
        <dbReference type="ARBA" id="ARBA00022553"/>
    </source>
</evidence>
<dbReference type="Pfam" id="PF07536">
    <property type="entry name" value="HWE_HK"/>
    <property type="match status" value="1"/>
</dbReference>
<dbReference type="GO" id="GO:0004673">
    <property type="term" value="F:protein histidine kinase activity"/>
    <property type="evidence" value="ECO:0007669"/>
    <property type="project" value="UniProtKB-EC"/>
</dbReference>
<keyword evidence="4" id="KW-0808">Transferase</keyword>
<evidence type="ECO:0000313" key="10">
    <source>
        <dbReference type="Proteomes" id="UP000320314"/>
    </source>
</evidence>
<dbReference type="PANTHER" id="PTHR41523">
    <property type="entry name" value="TWO-COMPONENT SYSTEM SENSOR PROTEIN"/>
    <property type="match status" value="1"/>
</dbReference>
<accession>A0A506U0H4</accession>
<dbReference type="InterPro" id="IPR011102">
    <property type="entry name" value="Sig_transdc_His_kinase_HWE"/>
</dbReference>
<dbReference type="EMBL" id="VHLH01000027">
    <property type="protein sequence ID" value="TPW26691.1"/>
    <property type="molecule type" value="Genomic_DNA"/>
</dbReference>
<dbReference type="Proteomes" id="UP000320314">
    <property type="component" value="Unassembled WGS sequence"/>
</dbReference>
<dbReference type="SMART" id="SM00911">
    <property type="entry name" value="HWE_HK"/>
    <property type="match status" value="1"/>
</dbReference>
<keyword evidence="3" id="KW-0597">Phosphoprotein</keyword>
<evidence type="ECO:0000256" key="7">
    <source>
        <dbReference type="ARBA" id="ARBA00022840"/>
    </source>
</evidence>
<evidence type="ECO:0000256" key="1">
    <source>
        <dbReference type="ARBA" id="ARBA00000085"/>
    </source>
</evidence>
<sequence>MTSGSPADSVPRFDRFKTMLRGLRASGMCVMYQDNDLNVLMVENAPEFWPSRREIMDGGDAMIFERKVAERVKSAKLGVIEDGIATRIEVPVVSEDQSRWFEVTVEPDTDPSGAAKGIFVAAVEITDLVHREQVLKTLLREVSHRSKNLLAIMQSIAMQTARFSDTLDDFLLKFRGRIQSLSQSQDLVTDSNWRGARFSELLSRQLARYIASNVGLVRRNGVDCYLNPNAALHVGLAIHELSVNSAVYGVLSEGYGHVDIETHKRDEGSESEVLEIRWLEHLAGAADVDAVRARFGSTVLERVVPKAVGGSAIYEIALETVQYRLEIPSSQYEC</sequence>
<keyword evidence="10" id="KW-1185">Reference proteome</keyword>
<comment type="catalytic activity">
    <reaction evidence="1">
        <text>ATP + protein L-histidine = ADP + protein N-phospho-L-histidine.</text>
        <dbReference type="EC" id="2.7.13.3"/>
    </reaction>
</comment>
<reference evidence="9 10" key="1">
    <citation type="submission" date="2019-06" db="EMBL/GenBank/DDBJ databases">
        <authorList>
            <person name="Li M."/>
        </authorList>
    </citation>
    <scope>NUCLEOTIDE SEQUENCE [LARGE SCALE GENOMIC DNA]</scope>
    <source>
        <strain evidence="9 10">BGMRC6574</strain>
    </source>
</reference>
<organism evidence="9 10">
    <name type="scientific">Pararhizobium mangrovi</name>
    <dbReference type="NCBI Taxonomy" id="2590452"/>
    <lineage>
        <taxon>Bacteria</taxon>
        <taxon>Pseudomonadati</taxon>
        <taxon>Pseudomonadota</taxon>
        <taxon>Alphaproteobacteria</taxon>
        <taxon>Hyphomicrobiales</taxon>
        <taxon>Rhizobiaceae</taxon>
        <taxon>Rhizobium/Agrobacterium group</taxon>
        <taxon>Pararhizobium</taxon>
    </lineage>
</organism>
<evidence type="ECO:0000256" key="2">
    <source>
        <dbReference type="ARBA" id="ARBA00012438"/>
    </source>
</evidence>
<dbReference type="EC" id="2.7.13.3" evidence="2"/>